<reference evidence="13 14" key="1">
    <citation type="journal article" date="2006" name="J. Bacteriol.">
        <title>The genome sequence of the obligately chemolithoautotrophic, facultatively anaerobic bacterium Thiobacillus denitrificans.</title>
        <authorList>
            <person name="Beller H.R."/>
            <person name="Chain P.S."/>
            <person name="Letain T.E."/>
            <person name="Chakicherla A."/>
            <person name="Larimer F.W."/>
            <person name="Richardson P.M."/>
            <person name="Coleman M.A."/>
            <person name="Wood A.P."/>
            <person name="Kelly D.P."/>
        </authorList>
    </citation>
    <scope>NUCLEOTIDE SEQUENCE [LARGE SCALE GENOMIC DNA]</scope>
    <source>
        <strain evidence="13 14">ATCC 25259</strain>
    </source>
</reference>
<dbReference type="HOGENOM" id="CLU_000445_89_27_4"/>
<dbReference type="SMART" id="SM00388">
    <property type="entry name" value="HisKA"/>
    <property type="match status" value="1"/>
</dbReference>
<evidence type="ECO:0000256" key="7">
    <source>
        <dbReference type="ARBA" id="ARBA00022741"/>
    </source>
</evidence>
<dbReference type="PROSITE" id="PS50885">
    <property type="entry name" value="HAMP"/>
    <property type="match status" value="1"/>
</dbReference>
<dbReference type="eggNOG" id="COG2205">
    <property type="taxonomic scope" value="Bacteria"/>
</dbReference>
<protein>
    <recommendedName>
        <fullName evidence="3">histidine kinase</fullName>
        <ecNumber evidence="3">2.7.13.3</ecNumber>
    </recommendedName>
</protein>
<dbReference type="PANTHER" id="PTHR44936">
    <property type="entry name" value="SENSOR PROTEIN CREC"/>
    <property type="match status" value="1"/>
</dbReference>
<organism evidence="13 14">
    <name type="scientific">Thiobacillus denitrificans (strain ATCC 25259 / T1)</name>
    <dbReference type="NCBI Taxonomy" id="292415"/>
    <lineage>
        <taxon>Bacteria</taxon>
        <taxon>Pseudomonadati</taxon>
        <taxon>Pseudomonadota</taxon>
        <taxon>Betaproteobacteria</taxon>
        <taxon>Nitrosomonadales</taxon>
        <taxon>Thiobacillaceae</taxon>
        <taxon>Thiobacillus</taxon>
    </lineage>
</organism>
<evidence type="ECO:0000256" key="2">
    <source>
        <dbReference type="ARBA" id="ARBA00004651"/>
    </source>
</evidence>
<dbReference type="PANTHER" id="PTHR44936:SF10">
    <property type="entry name" value="SENSOR PROTEIN RSTB"/>
    <property type="match status" value="1"/>
</dbReference>
<proteinExistence type="predicted"/>
<dbReference type="Pfam" id="PF00512">
    <property type="entry name" value="HisKA"/>
    <property type="match status" value="1"/>
</dbReference>
<evidence type="ECO:0000256" key="1">
    <source>
        <dbReference type="ARBA" id="ARBA00000085"/>
    </source>
</evidence>
<keyword evidence="5" id="KW-0597">Phosphoprotein</keyword>
<dbReference type="InterPro" id="IPR003594">
    <property type="entry name" value="HATPase_dom"/>
</dbReference>
<dbReference type="SUPFAM" id="SSF55874">
    <property type="entry name" value="ATPase domain of HSP90 chaperone/DNA topoisomerase II/histidine kinase"/>
    <property type="match status" value="1"/>
</dbReference>
<dbReference type="InterPro" id="IPR036097">
    <property type="entry name" value="HisK_dim/P_sf"/>
</dbReference>
<evidence type="ECO:0000259" key="11">
    <source>
        <dbReference type="PROSITE" id="PS50109"/>
    </source>
</evidence>
<gene>
    <name evidence="13" type="ordered locus">Tbd_1288</name>
</gene>
<dbReference type="AlphaFoldDB" id="Q3SJC3"/>
<name>Q3SJC3_THIDA</name>
<dbReference type="OrthoDB" id="9804645at2"/>
<dbReference type="InterPro" id="IPR003661">
    <property type="entry name" value="HisK_dim/P_dom"/>
</dbReference>
<dbReference type="KEGG" id="tbd:Tbd_1288"/>
<evidence type="ECO:0000256" key="10">
    <source>
        <dbReference type="SAM" id="Phobius"/>
    </source>
</evidence>
<evidence type="ECO:0000256" key="4">
    <source>
        <dbReference type="ARBA" id="ARBA00022475"/>
    </source>
</evidence>
<accession>Q3SJC3</accession>
<dbReference type="RefSeq" id="WP_011311800.1">
    <property type="nucleotide sequence ID" value="NC_007404.1"/>
</dbReference>
<keyword evidence="9" id="KW-0067">ATP-binding</keyword>
<evidence type="ECO:0000313" key="13">
    <source>
        <dbReference type="EMBL" id="AAZ97241.1"/>
    </source>
</evidence>
<dbReference type="Gene3D" id="3.30.565.10">
    <property type="entry name" value="Histidine kinase-like ATPase, C-terminal domain"/>
    <property type="match status" value="1"/>
</dbReference>
<dbReference type="GO" id="GO:0000155">
    <property type="term" value="F:phosphorelay sensor kinase activity"/>
    <property type="evidence" value="ECO:0007669"/>
    <property type="project" value="InterPro"/>
</dbReference>
<dbReference type="InterPro" id="IPR005467">
    <property type="entry name" value="His_kinase_dom"/>
</dbReference>
<dbReference type="Proteomes" id="UP000008291">
    <property type="component" value="Chromosome"/>
</dbReference>
<evidence type="ECO:0000313" key="14">
    <source>
        <dbReference type="Proteomes" id="UP000008291"/>
    </source>
</evidence>
<dbReference type="SUPFAM" id="SSF47384">
    <property type="entry name" value="Homodimeric domain of signal transducing histidine kinase"/>
    <property type="match status" value="1"/>
</dbReference>
<comment type="catalytic activity">
    <reaction evidence="1">
        <text>ATP + protein L-histidine = ADP + protein N-phospho-L-histidine.</text>
        <dbReference type="EC" id="2.7.13.3"/>
    </reaction>
</comment>
<feature type="transmembrane region" description="Helical" evidence="10">
    <location>
        <begin position="12"/>
        <end position="35"/>
    </location>
</feature>
<dbReference type="Pfam" id="PF02518">
    <property type="entry name" value="HATPase_c"/>
    <property type="match status" value="1"/>
</dbReference>
<keyword evidence="10" id="KW-0812">Transmembrane</keyword>
<dbReference type="InterPro" id="IPR003660">
    <property type="entry name" value="HAMP_dom"/>
</dbReference>
<dbReference type="GO" id="GO:0005524">
    <property type="term" value="F:ATP binding"/>
    <property type="evidence" value="ECO:0007669"/>
    <property type="project" value="UniProtKB-KW"/>
</dbReference>
<sequence length="432" mass="47390">MKLLPGSFYYRTAAALFIATLASSVLLVGIGWLLVGKPMVKHQAMTFARQIQNAADTYRIVAGPRRAEFLAHLERDQALTLEPGATSALSGERPRLPYFGHLEAAVSQLAGRPVPLLRRGEVYSFDFPLGDTRLRFHFNENRTGAAPVLALSAMTVFAVLSSLLAAVLVGKYTARPIETIAHRTEARHESGLRGPIPEEGPRELREIVRNFNQISSQNRDLINSSSIMLAGISHDLRAPITRARMALELARASMDESLALRIERALIQMETLIAQYLDFTGGSIKEGASPLNISALLREVMQTHKHSEIHLDVSCEEVAYLPSRAFIRCAQNLIDNAVKHGRGAPIDVSFRKSASIWTLEIADRGPGIPDAQLERVFQPFLRLDNARTQTGSGLGLSIVQEICRTQGWFITLLPRPGGGLIARLALPVAVQS</sequence>
<feature type="domain" description="Histidine kinase" evidence="11">
    <location>
        <begin position="231"/>
        <end position="430"/>
    </location>
</feature>
<dbReference type="PROSITE" id="PS50109">
    <property type="entry name" value="HIS_KIN"/>
    <property type="match status" value="1"/>
</dbReference>
<evidence type="ECO:0000256" key="5">
    <source>
        <dbReference type="ARBA" id="ARBA00022553"/>
    </source>
</evidence>
<keyword evidence="7" id="KW-0547">Nucleotide-binding</keyword>
<dbReference type="SMART" id="SM00387">
    <property type="entry name" value="HATPase_c"/>
    <property type="match status" value="1"/>
</dbReference>
<evidence type="ECO:0000259" key="12">
    <source>
        <dbReference type="PROSITE" id="PS50885"/>
    </source>
</evidence>
<feature type="domain" description="HAMP" evidence="12">
    <location>
        <begin position="171"/>
        <end position="223"/>
    </location>
</feature>
<feature type="transmembrane region" description="Helical" evidence="10">
    <location>
        <begin position="145"/>
        <end position="169"/>
    </location>
</feature>
<dbReference type="EC" id="2.7.13.3" evidence="3"/>
<evidence type="ECO:0000256" key="8">
    <source>
        <dbReference type="ARBA" id="ARBA00022777"/>
    </source>
</evidence>
<dbReference type="InterPro" id="IPR036890">
    <property type="entry name" value="HATPase_C_sf"/>
</dbReference>
<keyword evidence="14" id="KW-1185">Reference proteome</keyword>
<evidence type="ECO:0000256" key="9">
    <source>
        <dbReference type="ARBA" id="ARBA00022840"/>
    </source>
</evidence>
<keyword evidence="8 13" id="KW-0418">Kinase</keyword>
<keyword evidence="10" id="KW-0472">Membrane</keyword>
<keyword evidence="10" id="KW-1133">Transmembrane helix</keyword>
<dbReference type="Gene3D" id="1.10.287.130">
    <property type="match status" value="1"/>
</dbReference>
<keyword evidence="6" id="KW-0808">Transferase</keyword>
<dbReference type="InterPro" id="IPR004358">
    <property type="entry name" value="Sig_transdc_His_kin-like_C"/>
</dbReference>
<keyword evidence="4" id="KW-1003">Cell membrane</keyword>
<dbReference type="CDD" id="cd00075">
    <property type="entry name" value="HATPase"/>
    <property type="match status" value="1"/>
</dbReference>
<dbReference type="EMBL" id="CP000116">
    <property type="protein sequence ID" value="AAZ97241.1"/>
    <property type="molecule type" value="Genomic_DNA"/>
</dbReference>
<dbReference type="STRING" id="292415.Tbd_1288"/>
<evidence type="ECO:0000256" key="6">
    <source>
        <dbReference type="ARBA" id="ARBA00022679"/>
    </source>
</evidence>
<dbReference type="CDD" id="cd00082">
    <property type="entry name" value="HisKA"/>
    <property type="match status" value="1"/>
</dbReference>
<dbReference type="PRINTS" id="PR00344">
    <property type="entry name" value="BCTRLSENSOR"/>
</dbReference>
<dbReference type="GO" id="GO:0005886">
    <property type="term" value="C:plasma membrane"/>
    <property type="evidence" value="ECO:0007669"/>
    <property type="project" value="UniProtKB-SubCell"/>
</dbReference>
<dbReference type="InterPro" id="IPR050980">
    <property type="entry name" value="2C_sensor_his_kinase"/>
</dbReference>
<evidence type="ECO:0000256" key="3">
    <source>
        <dbReference type="ARBA" id="ARBA00012438"/>
    </source>
</evidence>
<comment type="subcellular location">
    <subcellularLocation>
        <location evidence="2">Cell membrane</location>
        <topology evidence="2">Multi-pass membrane protein</topology>
    </subcellularLocation>
</comment>